<dbReference type="EMBL" id="HG720298">
    <property type="protein sequence ID" value="CDJ59327.1"/>
    <property type="molecule type" value="Genomic_DNA"/>
</dbReference>
<evidence type="ECO:0000313" key="2">
    <source>
        <dbReference type="EMBL" id="CDJ59327.1"/>
    </source>
</evidence>
<reference evidence="2" key="2">
    <citation type="submission" date="2013-10" db="EMBL/GenBank/DDBJ databases">
        <authorList>
            <person name="Aslett M."/>
        </authorList>
    </citation>
    <scope>NUCLEOTIDE SEQUENCE [LARGE SCALE GENOMIC DNA]</scope>
    <source>
        <strain evidence="2">Weybridge</strain>
    </source>
</reference>
<evidence type="ECO:0000313" key="3">
    <source>
        <dbReference type="Proteomes" id="UP000030763"/>
    </source>
</evidence>
<name>U6M509_EIMMA</name>
<gene>
    <name evidence="2" type="ORF">EMWEY_00021420</name>
</gene>
<sequence>MSDPVISRAVLNRLQSPSELAFAQRILQRVASAAELPEVAAAMARDTNHNPASASHSPARDAFLEAAALSSPGARYARASEALVRSLPVHLNEEAAAAARSLRDLRCEFKRFSTLYSDGHLLPLSVFVAALQLQPSEELQRRHFSFSAELKLLRNEMLKEYLRIKRAIVLQPRFAATGPIRGPSSYTNENNRSANSNRVTALSRFSWEAKLCQRSCLVARWEAFERRWLQERESHAVVALQPLVSAIAAAEAVLKSSKQQLVLPEPSASKQRVCTYRALRAFCSSITALARDLLPVDSSCLFLEASTLVLAAAIAEAAARAAAERAMERRSPHMANSGPHAHRHPSSMCAFETFGAPVQQAEAQEALGESRQATANNGRAGVVEDVFADLHLAGLTAEARVDEEDVVVYSVKRQQLSASRSLLSRFFELLRQVWEARLCLTHMGPLLTVSRPSLVDALWNFDGAHSGFLRPLPLSLQPLESQDNSSPLSYPPVDGGLVQPVLGQ</sequence>
<proteinExistence type="predicted"/>
<dbReference type="OrthoDB" id="347371at2759"/>
<dbReference type="AlphaFoldDB" id="U6M509"/>
<protein>
    <submittedName>
        <fullName evidence="2">Uncharacterized protein</fullName>
    </submittedName>
</protein>
<evidence type="ECO:0000256" key="1">
    <source>
        <dbReference type="SAM" id="MobiDB-lite"/>
    </source>
</evidence>
<dbReference type="GeneID" id="25336128"/>
<reference evidence="2" key="1">
    <citation type="submission" date="2013-10" db="EMBL/GenBank/DDBJ databases">
        <title>Genomic analysis of the causative agents of coccidiosis in chickens.</title>
        <authorList>
            <person name="Reid A.J."/>
            <person name="Blake D."/>
            <person name="Billington K."/>
            <person name="Browne H."/>
            <person name="Dunn M."/>
            <person name="Hung S."/>
            <person name="Kawahara F."/>
            <person name="Miranda-Saavedra D."/>
            <person name="Mourier T."/>
            <person name="Nagra H."/>
            <person name="Otto T.D."/>
            <person name="Rawlings N."/>
            <person name="Sanchez A."/>
            <person name="Sanders M."/>
            <person name="Subramaniam C."/>
            <person name="Tay Y."/>
            <person name="Dear P."/>
            <person name="Doerig C."/>
            <person name="Gruber A."/>
            <person name="Parkinson J."/>
            <person name="Shirley M."/>
            <person name="Wan K.L."/>
            <person name="Berriman M."/>
            <person name="Tomley F."/>
            <person name="Pain A."/>
        </authorList>
    </citation>
    <scope>NUCLEOTIDE SEQUENCE [LARGE SCALE GENOMIC DNA]</scope>
    <source>
        <strain evidence="2">Weybridge</strain>
    </source>
</reference>
<dbReference type="OMA" id="DLRCEFK"/>
<organism evidence="2 3">
    <name type="scientific">Eimeria maxima</name>
    <name type="common">Coccidian parasite</name>
    <dbReference type="NCBI Taxonomy" id="5804"/>
    <lineage>
        <taxon>Eukaryota</taxon>
        <taxon>Sar</taxon>
        <taxon>Alveolata</taxon>
        <taxon>Apicomplexa</taxon>
        <taxon>Conoidasida</taxon>
        <taxon>Coccidia</taxon>
        <taxon>Eucoccidiorida</taxon>
        <taxon>Eimeriorina</taxon>
        <taxon>Eimeriidae</taxon>
        <taxon>Eimeria</taxon>
    </lineage>
</organism>
<dbReference type="RefSeq" id="XP_013335975.1">
    <property type="nucleotide sequence ID" value="XM_013480521.1"/>
</dbReference>
<keyword evidence="3" id="KW-1185">Reference proteome</keyword>
<accession>U6M509</accession>
<dbReference type="VEuPathDB" id="ToxoDB:EMWEY_00021420"/>
<feature type="region of interest" description="Disordered" evidence="1">
    <location>
        <begin position="480"/>
        <end position="504"/>
    </location>
</feature>
<dbReference type="Proteomes" id="UP000030763">
    <property type="component" value="Unassembled WGS sequence"/>
</dbReference>